<dbReference type="EMBL" id="BLXT01003725">
    <property type="protein sequence ID" value="GFO03408.1"/>
    <property type="molecule type" value="Genomic_DNA"/>
</dbReference>
<name>A0AAV4A9H0_9GAST</name>
<dbReference type="Proteomes" id="UP000735302">
    <property type="component" value="Unassembled WGS sequence"/>
</dbReference>
<comment type="caution">
    <text evidence="2">The sequence shown here is derived from an EMBL/GenBank/DDBJ whole genome shotgun (WGS) entry which is preliminary data.</text>
</comment>
<evidence type="ECO:0000313" key="2">
    <source>
        <dbReference type="EMBL" id="GFO03408.1"/>
    </source>
</evidence>
<proteinExistence type="predicted"/>
<gene>
    <name evidence="2" type="ORF">PoB_002991300</name>
</gene>
<reference evidence="2 3" key="1">
    <citation type="journal article" date="2021" name="Elife">
        <title>Chloroplast acquisition without the gene transfer in kleptoplastic sea slugs, Plakobranchus ocellatus.</title>
        <authorList>
            <person name="Maeda T."/>
            <person name="Takahashi S."/>
            <person name="Yoshida T."/>
            <person name="Shimamura S."/>
            <person name="Takaki Y."/>
            <person name="Nagai Y."/>
            <person name="Toyoda A."/>
            <person name="Suzuki Y."/>
            <person name="Arimoto A."/>
            <person name="Ishii H."/>
            <person name="Satoh N."/>
            <person name="Nishiyama T."/>
            <person name="Hasebe M."/>
            <person name="Maruyama T."/>
            <person name="Minagawa J."/>
            <person name="Obokata J."/>
            <person name="Shigenobu S."/>
        </authorList>
    </citation>
    <scope>NUCLEOTIDE SEQUENCE [LARGE SCALE GENOMIC DNA]</scope>
</reference>
<dbReference type="AlphaFoldDB" id="A0AAV4A9H0"/>
<protein>
    <submittedName>
        <fullName evidence="2">Uncharacterized protein</fullName>
    </submittedName>
</protein>
<feature type="region of interest" description="Disordered" evidence="1">
    <location>
        <begin position="1"/>
        <end position="25"/>
    </location>
</feature>
<evidence type="ECO:0000313" key="3">
    <source>
        <dbReference type="Proteomes" id="UP000735302"/>
    </source>
</evidence>
<keyword evidence="3" id="KW-1185">Reference proteome</keyword>
<evidence type="ECO:0000256" key="1">
    <source>
        <dbReference type="SAM" id="MobiDB-lite"/>
    </source>
</evidence>
<accession>A0AAV4A9H0</accession>
<organism evidence="2 3">
    <name type="scientific">Plakobranchus ocellatus</name>
    <dbReference type="NCBI Taxonomy" id="259542"/>
    <lineage>
        <taxon>Eukaryota</taxon>
        <taxon>Metazoa</taxon>
        <taxon>Spiralia</taxon>
        <taxon>Lophotrochozoa</taxon>
        <taxon>Mollusca</taxon>
        <taxon>Gastropoda</taxon>
        <taxon>Heterobranchia</taxon>
        <taxon>Euthyneura</taxon>
        <taxon>Panpulmonata</taxon>
        <taxon>Sacoglossa</taxon>
        <taxon>Placobranchoidea</taxon>
        <taxon>Plakobranchidae</taxon>
        <taxon>Plakobranchus</taxon>
    </lineage>
</organism>
<sequence>MFSSAMSDMQEWQPDWLRPSPTPTDTPDLWKSLRRGVLLLKHWDHFTVQALKSILELWVTFIFQWILDVTRRSPEARDFEIDECVNESRVFSRHGKNIVVL</sequence>